<dbReference type="Pfam" id="PF00400">
    <property type="entry name" value="WD40"/>
    <property type="match status" value="4"/>
</dbReference>
<dbReference type="PANTHER" id="PTHR45290">
    <property type="entry name" value="OS03G0300300 PROTEIN"/>
    <property type="match status" value="1"/>
</dbReference>
<dbReference type="AlphaFoldDB" id="A0A7J7MCF2"/>
<dbReference type="SMART" id="SM00320">
    <property type="entry name" value="WD40"/>
    <property type="match status" value="4"/>
</dbReference>
<dbReference type="OrthoDB" id="30195at2759"/>
<sequence length="623" mass="68992">MGMPNIRDLLTSFSPTSEFFAISSGDGRIKIWDTSKGQLQTEFADITSTNDTDFYAKSESGHLSLDYTCMKWLPLGRKRKRKAGVSLLLLGTGSGDVLALDVSSGQLKWRANDCHPGGVNAISFSTKSSCIYTAGVDGFVCQIDWTTGSLLGKFKASTKAVSSMALSSDGKILATAAARLKIFKCSDNKMIQKFSGHPGAVRCMIFSEDGNYVLSSSVGERYIAVWNVDSSKKQSASCVLSMEHPAVFLHCRCKDNEGTKEIGLYVLAISEIGHCYFWYGKNVEDLGNSKSTRITFSSEAHLSMNQKSMLPMIFAAEIQAIVKSGSGQVFVAHGSLIKPSFEKVVVQCGVDIILNSSPDGILLPKGSQLHTSRKNQLLRTEVTALDRANAEDALLPIPRIYDSQDKKKRHQQSDMDSDDMMIDDPKINRIESKPMDTEDGQEKFEKHAVSICMEDRLRSLGVLTNDDDIIKESFQRVPNNMIPSSTMFTEALFEAILSQKKIKAAILSITSSDAYKLLKVLVAMWKSSCHIGFAMYNKDHIASRAIMIEMMCVNRSGSGKQVLPWICSILVNHSRYIISQEPTNQMLNSLHKVNCYTTHILFFRNKANTRTPCPQSRQFSIIL</sequence>
<dbReference type="SUPFAM" id="SSF50978">
    <property type="entry name" value="WD40 repeat-like"/>
    <property type="match status" value="1"/>
</dbReference>
<comment type="caution">
    <text evidence="3">The sequence shown here is derived from an EMBL/GenBank/DDBJ whole genome shotgun (WGS) entry which is preliminary data.</text>
</comment>
<dbReference type="InterPro" id="IPR015943">
    <property type="entry name" value="WD40/YVTN_repeat-like_dom_sf"/>
</dbReference>
<feature type="repeat" description="WD" evidence="1">
    <location>
        <begin position="194"/>
        <end position="236"/>
    </location>
</feature>
<evidence type="ECO:0000313" key="4">
    <source>
        <dbReference type="Proteomes" id="UP000541444"/>
    </source>
</evidence>
<dbReference type="PROSITE" id="PS50082">
    <property type="entry name" value="WD_REPEATS_2"/>
    <property type="match status" value="2"/>
</dbReference>
<keyword evidence="1" id="KW-0853">WD repeat</keyword>
<proteinExistence type="predicted"/>
<dbReference type="Gene3D" id="2.130.10.10">
    <property type="entry name" value="YVTN repeat-like/Quinoprotein amine dehydrogenase"/>
    <property type="match status" value="2"/>
</dbReference>
<dbReference type="InterPro" id="IPR001680">
    <property type="entry name" value="WD40_rpt"/>
</dbReference>
<name>A0A7J7MCF2_9MAGN</name>
<gene>
    <name evidence="3" type="ORF">GIB67_035522</name>
</gene>
<evidence type="ECO:0008006" key="5">
    <source>
        <dbReference type="Google" id="ProtNLM"/>
    </source>
</evidence>
<protein>
    <recommendedName>
        <fullName evidence="5">Small-subunit processome Utp12 domain-containing protein</fullName>
    </recommendedName>
</protein>
<feature type="region of interest" description="Disordered" evidence="2">
    <location>
        <begin position="401"/>
        <end position="422"/>
    </location>
</feature>
<reference evidence="3 4" key="1">
    <citation type="journal article" date="2020" name="IScience">
        <title>Genome Sequencing of the Endangered Kingdonia uniflora (Circaeasteraceae, Ranunculales) Reveals Potential Mechanisms of Evolutionary Specialization.</title>
        <authorList>
            <person name="Sun Y."/>
            <person name="Deng T."/>
            <person name="Zhang A."/>
            <person name="Moore M.J."/>
            <person name="Landis J.B."/>
            <person name="Lin N."/>
            <person name="Zhang H."/>
            <person name="Zhang X."/>
            <person name="Huang J."/>
            <person name="Zhang X."/>
            <person name="Sun H."/>
            <person name="Wang H."/>
        </authorList>
    </citation>
    <scope>NUCLEOTIDE SEQUENCE [LARGE SCALE GENOMIC DNA]</scope>
    <source>
        <strain evidence="3">TB1705</strain>
        <tissue evidence="3">Leaf</tissue>
    </source>
</reference>
<dbReference type="InterPro" id="IPR036322">
    <property type="entry name" value="WD40_repeat_dom_sf"/>
</dbReference>
<dbReference type="Proteomes" id="UP000541444">
    <property type="component" value="Unassembled WGS sequence"/>
</dbReference>
<accession>A0A7J7MCF2</accession>
<keyword evidence="4" id="KW-1185">Reference proteome</keyword>
<feature type="repeat" description="WD" evidence="1">
    <location>
        <begin position="12"/>
        <end position="42"/>
    </location>
</feature>
<organism evidence="3 4">
    <name type="scientific">Kingdonia uniflora</name>
    <dbReference type="NCBI Taxonomy" id="39325"/>
    <lineage>
        <taxon>Eukaryota</taxon>
        <taxon>Viridiplantae</taxon>
        <taxon>Streptophyta</taxon>
        <taxon>Embryophyta</taxon>
        <taxon>Tracheophyta</taxon>
        <taxon>Spermatophyta</taxon>
        <taxon>Magnoliopsida</taxon>
        <taxon>Ranunculales</taxon>
        <taxon>Circaeasteraceae</taxon>
        <taxon>Kingdonia</taxon>
    </lineage>
</organism>
<evidence type="ECO:0000256" key="1">
    <source>
        <dbReference type="PROSITE-ProRule" id="PRU00221"/>
    </source>
</evidence>
<evidence type="ECO:0000313" key="3">
    <source>
        <dbReference type="EMBL" id="KAF6152454.1"/>
    </source>
</evidence>
<evidence type="ECO:0000256" key="2">
    <source>
        <dbReference type="SAM" id="MobiDB-lite"/>
    </source>
</evidence>
<dbReference type="EMBL" id="JACGCM010001629">
    <property type="protein sequence ID" value="KAF6152454.1"/>
    <property type="molecule type" value="Genomic_DNA"/>
</dbReference>
<dbReference type="PANTHER" id="PTHR45290:SF1">
    <property type="entry name" value="OS03G0300300 PROTEIN"/>
    <property type="match status" value="1"/>
</dbReference>